<organism evidence="9 10">
    <name type="scientific">Plebeiibacterium marinum</name>
    <dbReference type="NCBI Taxonomy" id="2992111"/>
    <lineage>
        <taxon>Bacteria</taxon>
        <taxon>Pseudomonadati</taxon>
        <taxon>Bacteroidota</taxon>
        <taxon>Bacteroidia</taxon>
        <taxon>Marinilabiliales</taxon>
        <taxon>Marinilabiliaceae</taxon>
        <taxon>Plebeiibacterium</taxon>
    </lineage>
</organism>
<accession>A0AAE3MHJ9</accession>
<keyword evidence="7" id="KW-0093">Biotin biosynthesis</keyword>
<proteinExistence type="predicted"/>
<dbReference type="GO" id="GO:0102130">
    <property type="term" value="F:malonyl-CoA methyltransferase activity"/>
    <property type="evidence" value="ECO:0007669"/>
    <property type="project" value="UniProtKB-EC"/>
</dbReference>
<evidence type="ECO:0000256" key="3">
    <source>
        <dbReference type="ARBA" id="ARBA00012327"/>
    </source>
</evidence>
<dbReference type="EMBL" id="JAPDPI010000061">
    <property type="protein sequence ID" value="MCW3807792.1"/>
    <property type="molecule type" value="Genomic_DNA"/>
</dbReference>
<dbReference type="PANTHER" id="PTHR43861">
    <property type="entry name" value="TRANS-ACONITATE 2-METHYLTRANSFERASE-RELATED"/>
    <property type="match status" value="1"/>
</dbReference>
<evidence type="ECO:0000256" key="7">
    <source>
        <dbReference type="ARBA" id="ARBA00022756"/>
    </source>
</evidence>
<evidence type="ECO:0000256" key="2">
    <source>
        <dbReference type="ARBA" id="ARBA00004746"/>
    </source>
</evidence>
<dbReference type="CDD" id="cd02440">
    <property type="entry name" value="AdoMet_MTases"/>
    <property type="match status" value="1"/>
</dbReference>
<comment type="caution">
    <text evidence="9">The sequence shown here is derived from an EMBL/GenBank/DDBJ whole genome shotgun (WGS) entry which is preliminary data.</text>
</comment>
<dbReference type="PANTHER" id="PTHR43861:SF1">
    <property type="entry name" value="TRANS-ACONITATE 2-METHYLTRANSFERASE"/>
    <property type="match status" value="1"/>
</dbReference>
<sequence>MQNTTIKQSVNKELLYKRFSSAAKTYDTHAIVQKHMAEVLVNMTQKHIPENQTNMMELGCGTGLLTNQITRKYTAEHYWANDLVGEMEPNIKQIVESNSNAKLAFLQGDAQTVSPPATQDVFWSGATIQWIEDLDSFFARISTLLNAQGYFALSSFDVDNFMEIKTITGKGIDYKSIKDVLVSASNHFKILDYKSWHQKMWFNHPTDVLKHMRYTGVNAVSSTKWGKKDLLDFCNDYKMFCSNNKYPLTYNPFVLILQKK</sequence>
<dbReference type="Pfam" id="PF08241">
    <property type="entry name" value="Methyltransf_11"/>
    <property type="match status" value="1"/>
</dbReference>
<protein>
    <recommendedName>
        <fullName evidence="3">malonyl-[acyl-carrier protein] O-methyltransferase</fullName>
        <ecNumber evidence="3">2.1.1.197</ecNumber>
    </recommendedName>
</protein>
<keyword evidence="10" id="KW-1185">Reference proteome</keyword>
<reference evidence="9" key="1">
    <citation type="submission" date="2022-10" db="EMBL/GenBank/DDBJ databases">
        <authorList>
            <person name="Yu W.X."/>
        </authorList>
    </citation>
    <scope>NUCLEOTIDE SEQUENCE</scope>
    <source>
        <strain evidence="9">D04</strain>
    </source>
</reference>
<evidence type="ECO:0000256" key="1">
    <source>
        <dbReference type="ARBA" id="ARBA00000852"/>
    </source>
</evidence>
<dbReference type="SUPFAM" id="SSF53335">
    <property type="entry name" value="S-adenosyl-L-methionine-dependent methyltransferases"/>
    <property type="match status" value="1"/>
</dbReference>
<dbReference type="InterPro" id="IPR011814">
    <property type="entry name" value="BioC"/>
</dbReference>
<comment type="catalytic activity">
    <reaction evidence="1">
        <text>malonyl-[ACP] + S-adenosyl-L-methionine = malonyl-[ACP] methyl ester + S-adenosyl-L-homocysteine</text>
        <dbReference type="Rhea" id="RHEA:17105"/>
        <dbReference type="Rhea" id="RHEA-COMP:9623"/>
        <dbReference type="Rhea" id="RHEA-COMP:9954"/>
        <dbReference type="ChEBI" id="CHEBI:57856"/>
        <dbReference type="ChEBI" id="CHEBI:59789"/>
        <dbReference type="ChEBI" id="CHEBI:78449"/>
        <dbReference type="ChEBI" id="CHEBI:78845"/>
        <dbReference type="EC" id="2.1.1.197"/>
    </reaction>
</comment>
<evidence type="ECO:0000256" key="6">
    <source>
        <dbReference type="ARBA" id="ARBA00022691"/>
    </source>
</evidence>
<keyword evidence="6" id="KW-0949">S-adenosyl-L-methionine</keyword>
<comment type="pathway">
    <text evidence="2">Cofactor biosynthesis; biotin biosynthesis.</text>
</comment>
<dbReference type="GO" id="GO:0010340">
    <property type="term" value="F:carboxyl-O-methyltransferase activity"/>
    <property type="evidence" value="ECO:0007669"/>
    <property type="project" value="InterPro"/>
</dbReference>
<dbReference type="InterPro" id="IPR029063">
    <property type="entry name" value="SAM-dependent_MTases_sf"/>
</dbReference>
<dbReference type="GO" id="GO:0008757">
    <property type="term" value="F:S-adenosylmethionine-dependent methyltransferase activity"/>
    <property type="evidence" value="ECO:0007669"/>
    <property type="project" value="InterPro"/>
</dbReference>
<feature type="domain" description="Methyltransferase type 11" evidence="8">
    <location>
        <begin position="57"/>
        <end position="152"/>
    </location>
</feature>
<dbReference type="Proteomes" id="UP001207408">
    <property type="component" value="Unassembled WGS sequence"/>
</dbReference>
<name>A0AAE3MHJ9_9BACT</name>
<dbReference type="Gene3D" id="3.40.50.150">
    <property type="entry name" value="Vaccinia Virus protein VP39"/>
    <property type="match status" value="1"/>
</dbReference>
<dbReference type="AlphaFoldDB" id="A0AAE3MHJ9"/>
<evidence type="ECO:0000256" key="5">
    <source>
        <dbReference type="ARBA" id="ARBA00022679"/>
    </source>
</evidence>
<evidence type="ECO:0000313" key="9">
    <source>
        <dbReference type="EMBL" id="MCW3807792.1"/>
    </source>
</evidence>
<dbReference type="InterPro" id="IPR013216">
    <property type="entry name" value="Methyltransf_11"/>
</dbReference>
<keyword evidence="4 9" id="KW-0489">Methyltransferase</keyword>
<gene>
    <name evidence="9" type="primary">bioC</name>
    <name evidence="9" type="ORF">OM074_19340</name>
</gene>
<dbReference type="EC" id="2.1.1.197" evidence="3"/>
<evidence type="ECO:0000259" key="8">
    <source>
        <dbReference type="Pfam" id="PF08241"/>
    </source>
</evidence>
<dbReference type="GO" id="GO:0009102">
    <property type="term" value="P:biotin biosynthetic process"/>
    <property type="evidence" value="ECO:0007669"/>
    <property type="project" value="UniProtKB-KW"/>
</dbReference>
<dbReference type="NCBIfam" id="TIGR02072">
    <property type="entry name" value="BioC"/>
    <property type="match status" value="1"/>
</dbReference>
<keyword evidence="5 9" id="KW-0808">Transferase</keyword>
<evidence type="ECO:0000313" key="10">
    <source>
        <dbReference type="Proteomes" id="UP001207408"/>
    </source>
</evidence>
<dbReference type="RefSeq" id="WP_301202258.1">
    <property type="nucleotide sequence ID" value="NZ_JAPDPI010000061.1"/>
</dbReference>
<evidence type="ECO:0000256" key="4">
    <source>
        <dbReference type="ARBA" id="ARBA00022603"/>
    </source>
</evidence>
<dbReference type="GO" id="GO:0032259">
    <property type="term" value="P:methylation"/>
    <property type="evidence" value="ECO:0007669"/>
    <property type="project" value="UniProtKB-KW"/>
</dbReference>